<dbReference type="PROSITE" id="PS00316">
    <property type="entry name" value="THAUMATIN_1"/>
    <property type="match status" value="1"/>
</dbReference>
<dbReference type="RefSeq" id="XP_071927155.1">
    <property type="nucleotide sequence ID" value="XM_072071054.1"/>
</dbReference>
<keyword evidence="2" id="KW-0812">Transmembrane</keyword>
<keyword evidence="2" id="KW-0472">Membrane</keyword>
<reference evidence="4" key="2">
    <citation type="submission" date="2025-08" db="UniProtKB">
        <authorList>
            <consortium name="RefSeq"/>
        </authorList>
    </citation>
    <scope>IDENTIFICATION</scope>
    <source>
        <tissue evidence="4">Leaves</tissue>
    </source>
</reference>
<organism evidence="3 4">
    <name type="scientific">Coffea arabica</name>
    <name type="common">Arabian coffee</name>
    <dbReference type="NCBI Taxonomy" id="13443"/>
    <lineage>
        <taxon>Eukaryota</taxon>
        <taxon>Viridiplantae</taxon>
        <taxon>Streptophyta</taxon>
        <taxon>Embryophyta</taxon>
        <taxon>Tracheophyta</taxon>
        <taxon>Spermatophyta</taxon>
        <taxon>Magnoliopsida</taxon>
        <taxon>eudicotyledons</taxon>
        <taxon>Gunneridae</taxon>
        <taxon>Pentapetalae</taxon>
        <taxon>asterids</taxon>
        <taxon>lamiids</taxon>
        <taxon>Gentianales</taxon>
        <taxon>Rubiaceae</taxon>
        <taxon>Ixoroideae</taxon>
        <taxon>Gardenieae complex</taxon>
        <taxon>Bertiereae - Coffeeae clade</taxon>
        <taxon>Coffeeae</taxon>
        <taxon>Coffea</taxon>
    </lineage>
</organism>
<proteinExistence type="predicted"/>
<dbReference type="Gene3D" id="2.60.110.10">
    <property type="entry name" value="Thaumatin"/>
    <property type="match status" value="1"/>
</dbReference>
<keyword evidence="2" id="KW-1133">Transmembrane helix</keyword>
<dbReference type="PROSITE" id="PS51367">
    <property type="entry name" value="THAUMATIN_2"/>
    <property type="match status" value="1"/>
</dbReference>
<dbReference type="CDD" id="cd09218">
    <property type="entry name" value="TLP-PA"/>
    <property type="match status" value="1"/>
</dbReference>
<evidence type="ECO:0000313" key="4">
    <source>
        <dbReference type="RefSeq" id="XP_071927155.1"/>
    </source>
</evidence>
<dbReference type="PRINTS" id="PR00347">
    <property type="entry name" value="THAUMATIN"/>
</dbReference>
<gene>
    <name evidence="4" type="primary">LOC140016903</name>
</gene>
<dbReference type="SMART" id="SM00205">
    <property type="entry name" value="THN"/>
    <property type="match status" value="1"/>
</dbReference>
<dbReference type="InterPro" id="IPR017949">
    <property type="entry name" value="Thaumatin_CS"/>
</dbReference>
<dbReference type="Pfam" id="PF00314">
    <property type="entry name" value="Thaumatin"/>
    <property type="match status" value="1"/>
</dbReference>
<evidence type="ECO:0000313" key="3">
    <source>
        <dbReference type="Proteomes" id="UP001652660"/>
    </source>
</evidence>
<dbReference type="Proteomes" id="UP001652660">
    <property type="component" value="Chromosome 1e"/>
</dbReference>
<protein>
    <submittedName>
        <fullName evidence="4">Thaumatin-like protein 1</fullName>
    </submittedName>
</protein>
<feature type="transmembrane region" description="Helical" evidence="2">
    <location>
        <begin position="31"/>
        <end position="55"/>
    </location>
</feature>
<dbReference type="PANTHER" id="PTHR31048">
    <property type="entry name" value="OS03G0233200 PROTEIN"/>
    <property type="match status" value="1"/>
</dbReference>
<accession>A0ABM4W5T3</accession>
<dbReference type="SUPFAM" id="SSF49870">
    <property type="entry name" value="Osmotin, thaumatin-like protein"/>
    <property type="match status" value="1"/>
</dbReference>
<dbReference type="InterPro" id="IPR037176">
    <property type="entry name" value="Osmotin/thaumatin-like_sf"/>
</dbReference>
<dbReference type="PIRSF" id="PIRSF002703">
    <property type="entry name" value="Thaumatin"/>
    <property type="match status" value="1"/>
</dbReference>
<dbReference type="InterPro" id="IPR001938">
    <property type="entry name" value="Thaumatin"/>
</dbReference>
<evidence type="ECO:0000256" key="1">
    <source>
        <dbReference type="ARBA" id="ARBA00022729"/>
    </source>
</evidence>
<keyword evidence="1" id="KW-0732">Signal</keyword>
<dbReference type="GeneID" id="140016903"/>
<name>A0ABM4W5T3_COFAR</name>
<reference evidence="3" key="1">
    <citation type="journal article" date="2025" name="Foods">
        <title>Unveiling the Microbial Signatures of Arabica Coffee Cherries: Insights into Ripeness Specific Diversity, Functional Traits, and Implications for Quality and Safety.</title>
        <authorList>
            <consortium name="RefSeq"/>
            <person name="Tenea G.N."/>
            <person name="Cifuentes V."/>
            <person name="Reyes P."/>
            <person name="Cevallos-Vallejos M."/>
        </authorList>
    </citation>
    <scope>NUCLEOTIDE SEQUENCE [LARGE SCALE GENOMIC DNA]</scope>
</reference>
<sequence length="285" mass="30577">MGTHQQVNGNAETFWLQYVAQEMLRGFQTMLLRALLISFSNFLLIFSINLELIFYTAGVQSAQFTFTNNCPYTIWPATVSGGGVAQLPTTGFELPSKSSVSIEVPAQWSGRIWARSFCSNDNSGKFFCKTADCGSGEVSCNGAGAIPPASLAEFTLAANNGMDFYDVSLVDGFNLPLSITPQSGSGSNCRSTSCPVDLNAICPQELAIRDDSGGAIIGCKSACLAFNQPQFCCTGEFGSPQTCPPTIFSSYFENQCPQAYSYAYDDLTSTFTCTGGPDYLITFCS</sequence>
<evidence type="ECO:0000256" key="2">
    <source>
        <dbReference type="SAM" id="Phobius"/>
    </source>
</evidence>
<keyword evidence="3" id="KW-1185">Reference proteome</keyword>